<dbReference type="OMA" id="CRRTLMG"/>
<dbReference type="CDD" id="cd02961">
    <property type="entry name" value="PDI_a_family"/>
    <property type="match status" value="1"/>
</dbReference>
<evidence type="ECO:0000313" key="6">
    <source>
        <dbReference type="EnsemblMetazoa" id="CapteP225624"/>
    </source>
</evidence>
<feature type="domain" description="TXNDC16 second thioredoxin-like" evidence="4">
    <location>
        <begin position="104"/>
        <end position="225"/>
    </location>
</feature>
<proteinExistence type="predicted"/>
<feature type="domain" description="TXNDC16 N-terminal" evidence="3">
    <location>
        <begin position="27"/>
        <end position="102"/>
    </location>
</feature>
<evidence type="ECO:0000259" key="4">
    <source>
        <dbReference type="Pfam" id="PF24509"/>
    </source>
</evidence>
<dbReference type="InterPro" id="IPR040090">
    <property type="entry name" value="TXNDC16"/>
</dbReference>
<reference evidence="6" key="3">
    <citation type="submission" date="2015-06" db="UniProtKB">
        <authorList>
            <consortium name="EnsemblMetazoa"/>
        </authorList>
    </citation>
    <scope>IDENTIFICATION</scope>
</reference>
<dbReference type="Pfam" id="PF24508">
    <property type="entry name" value="TXNDC16_N"/>
    <property type="match status" value="1"/>
</dbReference>
<feature type="compositionally biased region" description="Basic residues" evidence="1">
    <location>
        <begin position="788"/>
        <end position="797"/>
    </location>
</feature>
<dbReference type="Proteomes" id="UP000014760">
    <property type="component" value="Unassembled WGS sequence"/>
</dbReference>
<accession>R7TMF8</accession>
<evidence type="ECO:0000259" key="3">
    <source>
        <dbReference type="Pfam" id="PF24508"/>
    </source>
</evidence>
<dbReference type="OrthoDB" id="427280at2759"/>
<reference evidence="7" key="1">
    <citation type="submission" date="2012-12" db="EMBL/GenBank/DDBJ databases">
        <authorList>
            <person name="Hellsten U."/>
            <person name="Grimwood J."/>
            <person name="Chapman J.A."/>
            <person name="Shapiro H."/>
            <person name="Aerts A."/>
            <person name="Otillar R.P."/>
            <person name="Terry A.Y."/>
            <person name="Boore J.L."/>
            <person name="Simakov O."/>
            <person name="Marletaz F."/>
            <person name="Cho S.-J."/>
            <person name="Edsinger-Gonzales E."/>
            <person name="Havlak P."/>
            <person name="Kuo D.-H."/>
            <person name="Larsson T."/>
            <person name="Lv J."/>
            <person name="Arendt D."/>
            <person name="Savage R."/>
            <person name="Osoegawa K."/>
            <person name="de Jong P."/>
            <person name="Lindberg D.R."/>
            <person name="Seaver E.C."/>
            <person name="Weisblat D.A."/>
            <person name="Putnam N.H."/>
            <person name="Grigoriev I.V."/>
            <person name="Rokhsar D.S."/>
        </authorList>
    </citation>
    <scope>NUCLEOTIDE SEQUENCE</scope>
    <source>
        <strain evidence="7">I ESC-2004</strain>
    </source>
</reference>
<dbReference type="PANTHER" id="PTHR22699">
    <property type="entry name" value="THIOREDOXIN DOMAIN-CONTAINING PROTEIN 16"/>
    <property type="match status" value="1"/>
</dbReference>
<keyword evidence="7" id="KW-1185">Reference proteome</keyword>
<feature type="compositionally biased region" description="Basic and acidic residues" evidence="1">
    <location>
        <begin position="766"/>
        <end position="787"/>
    </location>
</feature>
<feature type="domain" description="Thioredoxin" evidence="2">
    <location>
        <begin position="389"/>
        <end position="493"/>
    </location>
</feature>
<sequence length="819" mass="93700">MCLVNIEVLVGLEMLIKVNFELVTDITHLSVFLREFFASSMEMTAYNVKFLTVDCPTYSQEISYCQRKDVETEVFIFKDGEEIIHLGLDTMFDVSSIVSNVLQIVLLREVPIIQKQKQRTLHEQTLAGHSDLIFSYQGAIGTYEHRIFMEVAHAYTWKYRFALTTEASAVNDLPGYIASEDSAIWVIPCSKAKNPTDPEGCKGGGQAIKYKGVMSLFPLANFMKFLDVVPIHDVSVDGLYNPYKANNMNTVYIYYDQQSRTQVMKEAGMILGEYRGHVGILMVDVKLKRLSDFGYLPQWKIPALAVQLDGSDELKPMLEYFNPVQFVGETLNLAKSESASHESGETWTEKPLEEDMDPDDLSNVEIQDDPVAEAVYSSRHSPPDRTHLLTLTRKNYESEINEREFTMVLYFLTFDARSMAFMYSYSEAANALAKLSETDMRWKMPLATMDCYDWTDICDKINVTTYPTVRIYRKGHEPIEYKGLLSTQAVASAVRFGIHPMIMKDVSNVSVVGLFPDVTHSAVSEFREAAKQLHGKVLCGIAFGEVASEMFAAKAADFETSQLPSLVMVKRSDVFQPRLSVPMLTSANAIVKWISQSKMPLLPQLTAENYPYYYQLQKPFLILFTEDISAHPLYKILGDLAQDSDAPEATYSWMSIRKEDHVNQRILQFYLKSQKISESLVFVCFLSGRIFIYPENEGTVDEIKTWMIQALNNAIEFTSTLEFHEWKPRHPGYDFLKMMDEEATRDPDVHDNYDPLDPDSAYEYQPRGDDPDDETRKALQELRDSRLFHQKPKPLRKHPSDSRPEDSQTTWHENPRTEL</sequence>
<dbReference type="EnsemblMetazoa" id="CapteT225624">
    <property type="protein sequence ID" value="CapteP225624"/>
    <property type="gene ID" value="CapteG225624"/>
</dbReference>
<dbReference type="Pfam" id="PF13848">
    <property type="entry name" value="Thioredoxin_6"/>
    <property type="match status" value="1"/>
</dbReference>
<evidence type="ECO:0000259" key="2">
    <source>
        <dbReference type="Pfam" id="PF00085"/>
    </source>
</evidence>
<dbReference type="STRING" id="283909.R7TMF8"/>
<dbReference type="Pfam" id="PF00085">
    <property type="entry name" value="Thioredoxin"/>
    <property type="match status" value="1"/>
</dbReference>
<evidence type="ECO:0000313" key="5">
    <source>
        <dbReference type="EMBL" id="ELT95048.1"/>
    </source>
</evidence>
<name>R7TMF8_CAPTE</name>
<gene>
    <name evidence="5" type="ORF">CAPTEDRAFT_225624</name>
</gene>
<dbReference type="SUPFAM" id="SSF52833">
    <property type="entry name" value="Thioredoxin-like"/>
    <property type="match status" value="2"/>
</dbReference>
<dbReference type="InterPro" id="IPR013766">
    <property type="entry name" value="Thioredoxin_domain"/>
</dbReference>
<dbReference type="AlphaFoldDB" id="R7TMF8"/>
<organism evidence="5">
    <name type="scientific">Capitella teleta</name>
    <name type="common">Polychaete worm</name>
    <dbReference type="NCBI Taxonomy" id="283909"/>
    <lineage>
        <taxon>Eukaryota</taxon>
        <taxon>Metazoa</taxon>
        <taxon>Spiralia</taxon>
        <taxon>Lophotrochozoa</taxon>
        <taxon>Annelida</taxon>
        <taxon>Polychaeta</taxon>
        <taxon>Sedentaria</taxon>
        <taxon>Scolecida</taxon>
        <taxon>Capitellidae</taxon>
        <taxon>Capitella</taxon>
    </lineage>
</organism>
<dbReference type="Gene3D" id="3.40.30.10">
    <property type="entry name" value="Glutaredoxin"/>
    <property type="match status" value="3"/>
</dbReference>
<dbReference type="InterPro" id="IPR057642">
    <property type="entry name" value="TXNDC16_2nd"/>
</dbReference>
<dbReference type="CDD" id="cd02981">
    <property type="entry name" value="PDI_b_family"/>
    <property type="match status" value="1"/>
</dbReference>
<dbReference type="EMBL" id="AMQN01012002">
    <property type="status" value="NOT_ANNOTATED_CDS"/>
    <property type="molecule type" value="Genomic_DNA"/>
</dbReference>
<dbReference type="HOGENOM" id="CLU_018100_1_0_1"/>
<dbReference type="InterPro" id="IPR036249">
    <property type="entry name" value="Thioredoxin-like_sf"/>
</dbReference>
<evidence type="ECO:0000313" key="7">
    <source>
        <dbReference type="Proteomes" id="UP000014760"/>
    </source>
</evidence>
<dbReference type="EMBL" id="KB309231">
    <property type="protein sequence ID" value="ELT95048.1"/>
    <property type="molecule type" value="Genomic_DNA"/>
</dbReference>
<evidence type="ECO:0000256" key="1">
    <source>
        <dbReference type="SAM" id="MobiDB-lite"/>
    </source>
</evidence>
<dbReference type="PANTHER" id="PTHR22699:SF1">
    <property type="entry name" value="THIOREDOXIN DOMAIN-CONTAINING PROTEIN 16"/>
    <property type="match status" value="1"/>
</dbReference>
<dbReference type="InterPro" id="IPR057639">
    <property type="entry name" value="TXNDC16_N"/>
</dbReference>
<feature type="region of interest" description="Disordered" evidence="1">
    <location>
        <begin position="336"/>
        <end position="357"/>
    </location>
</feature>
<feature type="compositionally biased region" description="Basic and acidic residues" evidence="1">
    <location>
        <begin position="338"/>
        <end position="353"/>
    </location>
</feature>
<reference evidence="5 7" key="2">
    <citation type="journal article" date="2013" name="Nature">
        <title>Insights into bilaterian evolution from three spiralian genomes.</title>
        <authorList>
            <person name="Simakov O."/>
            <person name="Marletaz F."/>
            <person name="Cho S.J."/>
            <person name="Edsinger-Gonzales E."/>
            <person name="Havlak P."/>
            <person name="Hellsten U."/>
            <person name="Kuo D.H."/>
            <person name="Larsson T."/>
            <person name="Lv J."/>
            <person name="Arendt D."/>
            <person name="Savage R."/>
            <person name="Osoegawa K."/>
            <person name="de Jong P."/>
            <person name="Grimwood J."/>
            <person name="Chapman J.A."/>
            <person name="Shapiro H."/>
            <person name="Aerts A."/>
            <person name="Otillar R.P."/>
            <person name="Terry A.Y."/>
            <person name="Boore J.L."/>
            <person name="Grigoriev I.V."/>
            <person name="Lindberg D.R."/>
            <person name="Seaver E.C."/>
            <person name="Weisblat D.A."/>
            <person name="Putnam N.H."/>
            <person name="Rokhsar D.S."/>
        </authorList>
    </citation>
    <scope>NUCLEOTIDE SEQUENCE</scope>
    <source>
        <strain evidence="5 7">I ESC-2004</strain>
    </source>
</reference>
<protein>
    <submittedName>
        <fullName evidence="5 6">Uncharacterized protein</fullName>
    </submittedName>
</protein>
<dbReference type="Pfam" id="PF24509">
    <property type="entry name" value="TXNDC16_2nd"/>
    <property type="match status" value="1"/>
</dbReference>
<feature type="region of interest" description="Disordered" evidence="1">
    <location>
        <begin position="745"/>
        <end position="819"/>
    </location>
</feature>